<geneLocation type="plasmid" evidence="1 2">
    <name>pAmyja1</name>
</geneLocation>
<evidence type="ECO:0000313" key="1">
    <source>
        <dbReference type="EMBL" id="AIG81311.1"/>
    </source>
</evidence>
<gene>
    <name evidence="1" type="ORF">AJAP_42720</name>
</gene>
<keyword evidence="2" id="KW-1185">Reference proteome</keyword>
<accession>A0A075VAE8</accession>
<reference evidence="1 2" key="1">
    <citation type="journal article" date="2014" name="J. Biotechnol.">
        <title>Complete genome sequence of the actinobacterium Amycolatopsis japonica MG417-CF17(T) (=DSM 44213T) producing (S,S)-N,N'-ethylenediaminedisuccinic acid.</title>
        <authorList>
            <person name="Stegmann E."/>
            <person name="Albersmeier A."/>
            <person name="Spohn M."/>
            <person name="Gert H."/>
            <person name="Weber T."/>
            <person name="Wohlleben W."/>
            <person name="Kalinowski J."/>
            <person name="Ruckert C."/>
        </authorList>
    </citation>
    <scope>NUCLEOTIDE SEQUENCE [LARGE SCALE GENOMIC DNA]</scope>
    <source>
        <strain evidence="2">MG417-CF17 (DSM 44213)</strain>
        <plasmid evidence="1">pAmyja1</plasmid>
    </source>
</reference>
<dbReference type="HOGENOM" id="CLU_2044768_0_0_11"/>
<protein>
    <submittedName>
        <fullName evidence="1">Uncharacterized protein</fullName>
    </submittedName>
</protein>
<dbReference type="RefSeq" id="WP_040133688.1">
    <property type="nucleotide sequence ID" value="NZ_CP008954.1"/>
</dbReference>
<keyword evidence="1" id="KW-0614">Plasmid</keyword>
<name>A0A075VAE8_9PSEU</name>
<dbReference type="KEGG" id="aja:AJAP_42720"/>
<organism evidence="1 2">
    <name type="scientific">Amycolatopsis japonica</name>
    <dbReference type="NCBI Taxonomy" id="208439"/>
    <lineage>
        <taxon>Bacteria</taxon>
        <taxon>Bacillati</taxon>
        <taxon>Actinomycetota</taxon>
        <taxon>Actinomycetes</taxon>
        <taxon>Pseudonocardiales</taxon>
        <taxon>Pseudonocardiaceae</taxon>
        <taxon>Amycolatopsis</taxon>
        <taxon>Amycolatopsis japonica group</taxon>
    </lineage>
</organism>
<evidence type="ECO:0000313" key="2">
    <source>
        <dbReference type="Proteomes" id="UP000028492"/>
    </source>
</evidence>
<sequence length="120" mass="13444">MSAKTAVAFLHDEPFAEARDAIIPVLLGKRWKYETPPWSDSIASNDTVGIRVIIEHGHGIRVHFADEAAAAEASRLFRRFMANPNPAGWRRPGSVVDAVRDAIQYVHCQEQRKLFGLPPR</sequence>
<dbReference type="AlphaFoldDB" id="A0A075VAE8"/>
<proteinExistence type="predicted"/>
<dbReference type="EMBL" id="CP008954">
    <property type="protein sequence ID" value="AIG81311.1"/>
    <property type="molecule type" value="Genomic_DNA"/>
</dbReference>
<dbReference type="Proteomes" id="UP000028492">
    <property type="component" value="Plasmid pAmyja1"/>
</dbReference>